<dbReference type="Proteomes" id="UP000650994">
    <property type="component" value="Unassembled WGS sequence"/>
</dbReference>
<feature type="transmembrane region" description="Helical" evidence="1">
    <location>
        <begin position="46"/>
        <end position="71"/>
    </location>
</feature>
<proteinExistence type="predicted"/>
<keyword evidence="1" id="KW-0472">Membrane</keyword>
<protein>
    <submittedName>
        <fullName evidence="3">Uncharacterized protein</fullName>
    </submittedName>
</protein>
<keyword evidence="5" id="KW-1185">Reference proteome</keyword>
<evidence type="ECO:0000313" key="5">
    <source>
        <dbReference type="Proteomes" id="UP000650994"/>
    </source>
</evidence>
<organism evidence="3 4">
    <name type="scientific">Chishuiella changwenlii</name>
    <dbReference type="NCBI Taxonomy" id="1434701"/>
    <lineage>
        <taxon>Bacteria</taxon>
        <taxon>Pseudomonadati</taxon>
        <taxon>Bacteroidota</taxon>
        <taxon>Flavobacteriia</taxon>
        <taxon>Flavobacteriales</taxon>
        <taxon>Weeksellaceae</taxon>
        <taxon>Chishuiella</taxon>
    </lineage>
</organism>
<name>A0A1M7AG95_9FLAO</name>
<reference evidence="3" key="3">
    <citation type="submission" date="2016-11" db="EMBL/GenBank/DDBJ databases">
        <authorList>
            <person name="Jaros S."/>
            <person name="Januszkiewicz K."/>
            <person name="Wedrychowicz H."/>
        </authorList>
    </citation>
    <scope>NUCLEOTIDE SEQUENCE [LARGE SCALE GENOMIC DNA]</scope>
    <source>
        <strain evidence="3">DSM 27989</strain>
    </source>
</reference>
<dbReference type="AlphaFoldDB" id="A0A1M7AG95"/>
<dbReference type="STRING" id="1434701.SAMN05443634_10920"/>
<dbReference type="EMBL" id="BMFL01000003">
    <property type="protein sequence ID" value="GGE90220.1"/>
    <property type="molecule type" value="Genomic_DNA"/>
</dbReference>
<dbReference type="EMBL" id="FRBH01000009">
    <property type="protein sequence ID" value="SHL41770.1"/>
    <property type="molecule type" value="Genomic_DNA"/>
</dbReference>
<evidence type="ECO:0000313" key="2">
    <source>
        <dbReference type="EMBL" id="GGE90220.1"/>
    </source>
</evidence>
<accession>A0A1M7AG95</accession>
<evidence type="ECO:0000256" key="1">
    <source>
        <dbReference type="SAM" id="Phobius"/>
    </source>
</evidence>
<reference evidence="2" key="1">
    <citation type="journal article" date="2014" name="Int. J. Syst. Evol. Microbiol.">
        <title>Complete genome of a new Firmicutes species belonging to the dominant human colonic microbiota ('Ruminococcus bicirculans') reveals two chromosomes and a selective capacity to utilize plant glucans.</title>
        <authorList>
            <consortium name="NISC Comparative Sequencing Program"/>
            <person name="Wegmann U."/>
            <person name="Louis P."/>
            <person name="Goesmann A."/>
            <person name="Henrissat B."/>
            <person name="Duncan S.H."/>
            <person name="Flint H.J."/>
        </authorList>
    </citation>
    <scope>NUCLEOTIDE SEQUENCE</scope>
    <source>
        <strain evidence="2">CGMCC 1.12707</strain>
    </source>
</reference>
<reference evidence="5" key="4">
    <citation type="journal article" date="2019" name="Int. J. Syst. Evol. Microbiol.">
        <title>The Global Catalogue of Microorganisms (GCM) 10K type strain sequencing project: providing services to taxonomists for standard genome sequencing and annotation.</title>
        <authorList>
            <consortium name="The Broad Institute Genomics Platform"/>
            <consortium name="The Broad Institute Genome Sequencing Center for Infectious Disease"/>
            <person name="Wu L."/>
            <person name="Ma J."/>
        </authorList>
    </citation>
    <scope>NUCLEOTIDE SEQUENCE [LARGE SCALE GENOMIC DNA]</scope>
    <source>
        <strain evidence="5">CGMCC 1.12707</strain>
    </source>
</reference>
<sequence>MIRKIIINLITALVFFPLVLLSKDWKNILYSNYQYYDTHYTTLKEYISVLLYVNSYPLTSFIFLIFILLPFQLIKDYHYKKGEKISYIKKVGILSLIIAGFIIFIGTFTNIWTHPWWHNFIHVFYSLFLSLIFTTILYFLIDRYVERSHED</sequence>
<evidence type="ECO:0000313" key="4">
    <source>
        <dbReference type="Proteomes" id="UP000184120"/>
    </source>
</evidence>
<keyword evidence="1" id="KW-1133">Transmembrane helix</keyword>
<evidence type="ECO:0000313" key="3">
    <source>
        <dbReference type="EMBL" id="SHL41770.1"/>
    </source>
</evidence>
<reference evidence="4" key="2">
    <citation type="submission" date="2016-11" db="EMBL/GenBank/DDBJ databases">
        <authorList>
            <person name="Varghese N."/>
            <person name="Submissions S."/>
        </authorList>
    </citation>
    <scope>NUCLEOTIDE SEQUENCE [LARGE SCALE GENOMIC DNA]</scope>
    <source>
        <strain evidence="4">DSM 27989</strain>
    </source>
</reference>
<keyword evidence="1" id="KW-0812">Transmembrane</keyword>
<reference evidence="2" key="5">
    <citation type="submission" date="2024-05" db="EMBL/GenBank/DDBJ databases">
        <authorList>
            <person name="Sun Q."/>
            <person name="Zhou Y."/>
        </authorList>
    </citation>
    <scope>NUCLEOTIDE SEQUENCE</scope>
    <source>
        <strain evidence="2">CGMCC 1.12707</strain>
    </source>
</reference>
<gene>
    <name evidence="2" type="ORF">GCM10010984_04900</name>
    <name evidence="3" type="ORF">SAMN05443634_10920</name>
</gene>
<feature type="transmembrane region" description="Helical" evidence="1">
    <location>
        <begin position="119"/>
        <end position="141"/>
    </location>
</feature>
<feature type="transmembrane region" description="Helical" evidence="1">
    <location>
        <begin position="91"/>
        <end position="113"/>
    </location>
</feature>
<dbReference type="Proteomes" id="UP000184120">
    <property type="component" value="Unassembled WGS sequence"/>
</dbReference>